<name>A0A165YGI4_9AGAM</name>
<reference evidence="2" key="1">
    <citation type="journal article" date="2016" name="Mol. Biol. Evol.">
        <title>Comparative Genomics of Early-Diverging Mushroom-Forming Fungi Provides Insights into the Origins of Lignocellulose Decay Capabilities.</title>
        <authorList>
            <person name="Nagy L.G."/>
            <person name="Riley R."/>
            <person name="Tritt A."/>
            <person name="Adam C."/>
            <person name="Daum C."/>
            <person name="Floudas D."/>
            <person name="Sun H."/>
            <person name="Yadav J.S."/>
            <person name="Pangilinan J."/>
            <person name="Larsson K.H."/>
            <person name="Matsuura K."/>
            <person name="Barry K."/>
            <person name="Labutti K."/>
            <person name="Kuo R."/>
            <person name="Ohm R.A."/>
            <person name="Bhattacharya S.S."/>
            <person name="Shirouzu T."/>
            <person name="Yoshinaga Y."/>
            <person name="Martin F.M."/>
            <person name="Grigoriev I.V."/>
            <person name="Hibbett D.S."/>
        </authorList>
    </citation>
    <scope>NUCLEOTIDE SEQUENCE [LARGE SCALE GENOMIC DNA]</scope>
    <source>
        <strain evidence="2">CBS 109695</strain>
    </source>
</reference>
<feature type="region of interest" description="Disordered" evidence="1">
    <location>
        <begin position="88"/>
        <end position="120"/>
    </location>
</feature>
<dbReference type="OrthoDB" id="2020419at2759"/>
<dbReference type="AlphaFoldDB" id="A0A165YGI4"/>
<dbReference type="EMBL" id="KV417697">
    <property type="protein sequence ID" value="KZP09535.1"/>
    <property type="molecule type" value="Genomic_DNA"/>
</dbReference>
<proteinExistence type="predicted"/>
<evidence type="ECO:0000313" key="2">
    <source>
        <dbReference type="EMBL" id="KZP09535.1"/>
    </source>
</evidence>
<sequence length="196" mass="21487">MAGFCTRPPVISGYISAALLVVHDRLSAVFVWLWFVCPSTHRVKQDPPTRVVATREHGAYGLGEIKQGHCRIHEENCQSSIEKTRALGNRTRTRTRSSLQRSGSRSLQEESTISSNPTPLSPRAQFVSLEATLFSGSGSFENSTSTITVFGEQGLTAEVRNLATSASISLELELASALLFPDARCLSMKYPRLELC</sequence>
<feature type="compositionally biased region" description="Low complexity" evidence="1">
    <location>
        <begin position="96"/>
        <end position="106"/>
    </location>
</feature>
<evidence type="ECO:0000256" key="1">
    <source>
        <dbReference type="SAM" id="MobiDB-lite"/>
    </source>
</evidence>
<organism evidence="2">
    <name type="scientific">Athelia psychrophila</name>
    <dbReference type="NCBI Taxonomy" id="1759441"/>
    <lineage>
        <taxon>Eukaryota</taxon>
        <taxon>Fungi</taxon>
        <taxon>Dikarya</taxon>
        <taxon>Basidiomycota</taxon>
        <taxon>Agaricomycotina</taxon>
        <taxon>Agaricomycetes</taxon>
        <taxon>Agaricomycetidae</taxon>
        <taxon>Atheliales</taxon>
        <taxon>Atheliaceae</taxon>
        <taxon>Athelia</taxon>
    </lineage>
</organism>
<feature type="compositionally biased region" description="Polar residues" evidence="1">
    <location>
        <begin position="109"/>
        <end position="118"/>
    </location>
</feature>
<gene>
    <name evidence="2" type="ORF">FIBSPDRAFT_963841</name>
</gene>
<accession>A0A165YGI4</accession>
<protein>
    <submittedName>
        <fullName evidence="2">Uncharacterized protein</fullName>
    </submittedName>
</protein>